<dbReference type="STRING" id="1193713.GCA_001636315_02849"/>
<evidence type="ECO:0000256" key="7">
    <source>
        <dbReference type="ARBA" id="ARBA00023136"/>
    </source>
</evidence>
<feature type="transmembrane region" description="Helical" evidence="8">
    <location>
        <begin position="37"/>
        <end position="54"/>
    </location>
</feature>
<feature type="transmembrane region" description="Helical" evidence="8">
    <location>
        <begin position="74"/>
        <end position="94"/>
    </location>
</feature>
<evidence type="ECO:0000256" key="6">
    <source>
        <dbReference type="ARBA" id="ARBA00022989"/>
    </source>
</evidence>
<dbReference type="InterPro" id="IPR004761">
    <property type="entry name" value="Spore_GerAB"/>
</dbReference>
<feature type="transmembrane region" description="Helical" evidence="8">
    <location>
        <begin position="267"/>
        <end position="292"/>
    </location>
</feature>
<dbReference type="EMBL" id="CP022572">
    <property type="protein sequence ID" value="AZU60052.1"/>
    <property type="molecule type" value="Genomic_DNA"/>
</dbReference>
<reference evidence="9 10" key="1">
    <citation type="submission" date="2017-07" db="EMBL/GenBank/DDBJ databases">
        <title>The complete genome sequence of Bacillus mesonae strain H20-5, an efficient strain improving plant abiotic stress resistance.</title>
        <authorList>
            <person name="Kim S.Y."/>
            <person name="Song H."/>
            <person name="Sang M.K."/>
            <person name="Weon H.-Y."/>
            <person name="Song J."/>
        </authorList>
    </citation>
    <scope>NUCLEOTIDE SEQUENCE [LARGE SCALE GENOMIC DNA]</scope>
    <source>
        <strain evidence="9 10">H20-5</strain>
    </source>
</reference>
<feature type="transmembrane region" description="Helical" evidence="8">
    <location>
        <begin position="332"/>
        <end position="352"/>
    </location>
</feature>
<keyword evidence="4" id="KW-0309">Germination</keyword>
<keyword evidence="7 8" id="KW-0472">Membrane</keyword>
<accession>A0A3Q9QRP3</accession>
<dbReference type="PANTHER" id="PTHR34975:SF2">
    <property type="entry name" value="SPORE GERMINATION PROTEIN A2"/>
    <property type="match status" value="1"/>
</dbReference>
<protein>
    <submittedName>
        <fullName evidence="9">Uncharacterized protein</fullName>
    </submittedName>
</protein>
<feature type="transmembrane region" description="Helical" evidence="8">
    <location>
        <begin position="7"/>
        <end position="25"/>
    </location>
</feature>
<dbReference type="RefSeq" id="WP_127484564.1">
    <property type="nucleotide sequence ID" value="NZ_CP022572.1"/>
</dbReference>
<evidence type="ECO:0000256" key="1">
    <source>
        <dbReference type="ARBA" id="ARBA00004141"/>
    </source>
</evidence>
<feature type="transmembrane region" description="Helical" evidence="8">
    <location>
        <begin position="114"/>
        <end position="132"/>
    </location>
</feature>
<comment type="similarity">
    <text evidence="2">Belongs to the amino acid-polyamine-organocation (APC) superfamily. Spore germination protein (SGP) (TC 2.A.3.9) family.</text>
</comment>
<dbReference type="PANTHER" id="PTHR34975">
    <property type="entry name" value="SPORE GERMINATION PROTEIN A2"/>
    <property type="match status" value="1"/>
</dbReference>
<evidence type="ECO:0000256" key="5">
    <source>
        <dbReference type="ARBA" id="ARBA00022692"/>
    </source>
</evidence>
<dbReference type="KEGG" id="nmk:CHR53_01480"/>
<evidence type="ECO:0000256" key="4">
    <source>
        <dbReference type="ARBA" id="ARBA00022544"/>
    </source>
</evidence>
<evidence type="ECO:0000256" key="3">
    <source>
        <dbReference type="ARBA" id="ARBA00022448"/>
    </source>
</evidence>
<feature type="transmembrane region" description="Helical" evidence="8">
    <location>
        <begin position="216"/>
        <end position="237"/>
    </location>
</feature>
<feature type="transmembrane region" description="Helical" evidence="8">
    <location>
        <begin position="304"/>
        <end position="320"/>
    </location>
</feature>
<dbReference type="AlphaFoldDB" id="A0A3Q9QRP3"/>
<evidence type="ECO:0000313" key="9">
    <source>
        <dbReference type="EMBL" id="AZU60052.1"/>
    </source>
</evidence>
<feature type="transmembrane region" description="Helical" evidence="8">
    <location>
        <begin position="181"/>
        <end position="204"/>
    </location>
</feature>
<evidence type="ECO:0000313" key="10">
    <source>
        <dbReference type="Proteomes" id="UP000282892"/>
    </source>
</evidence>
<keyword evidence="5 8" id="KW-0812">Transmembrane</keyword>
<dbReference type="NCBIfam" id="TIGR00912">
    <property type="entry name" value="2A0309"/>
    <property type="match status" value="1"/>
</dbReference>
<comment type="subcellular location">
    <subcellularLocation>
        <location evidence="1">Membrane</location>
        <topology evidence="1">Multi-pass membrane protein</topology>
    </subcellularLocation>
</comment>
<dbReference type="Pfam" id="PF03845">
    <property type="entry name" value="Spore_permease"/>
    <property type="match status" value="1"/>
</dbReference>
<organism evidence="9 10">
    <name type="scientific">Neobacillus mesonae</name>
    <dbReference type="NCBI Taxonomy" id="1193713"/>
    <lineage>
        <taxon>Bacteria</taxon>
        <taxon>Bacillati</taxon>
        <taxon>Bacillota</taxon>
        <taxon>Bacilli</taxon>
        <taxon>Bacillales</taxon>
        <taxon>Bacillaceae</taxon>
        <taxon>Neobacillus</taxon>
    </lineage>
</organism>
<name>A0A3Q9QRP3_9BACI</name>
<dbReference type="GO" id="GO:0016020">
    <property type="term" value="C:membrane"/>
    <property type="evidence" value="ECO:0007669"/>
    <property type="project" value="UniProtKB-SubCell"/>
</dbReference>
<feature type="transmembrane region" description="Helical" evidence="8">
    <location>
        <begin position="144"/>
        <end position="161"/>
    </location>
</feature>
<gene>
    <name evidence="9" type="ORF">CHR53_01480</name>
</gene>
<dbReference type="Proteomes" id="UP000282892">
    <property type="component" value="Chromosome"/>
</dbReference>
<evidence type="ECO:0000256" key="2">
    <source>
        <dbReference type="ARBA" id="ARBA00007998"/>
    </source>
</evidence>
<evidence type="ECO:0000256" key="8">
    <source>
        <dbReference type="SAM" id="Phobius"/>
    </source>
</evidence>
<dbReference type="Gene3D" id="1.20.1740.10">
    <property type="entry name" value="Amino acid/polyamine transporter I"/>
    <property type="match status" value="1"/>
</dbReference>
<keyword evidence="10" id="KW-1185">Reference proteome</keyword>
<proteinExistence type="inferred from homology"/>
<dbReference type="GO" id="GO:0009847">
    <property type="term" value="P:spore germination"/>
    <property type="evidence" value="ECO:0007669"/>
    <property type="project" value="InterPro"/>
</dbReference>
<keyword evidence="3" id="KW-0813">Transport</keyword>
<sequence>MKLSGLQIFWLMFTFETGNMILLTVSPVIEDAKQDVWIAYLIASLLGVLIVYIASKTALLHPKQTLVQFSKSVFGKWIGTFVVLIYLVQWYSVVGNILREFADFTITILLPLTPPWPLFITMLLLMIYVTFIGGIEGIGRCSEVFGPIILFSVIILVIFSLKDVETINLMPVYIDTGFFSIWKGALTPLAFLGESVIILMLASFTDNPRNVVKSAVSGIALAAISATLVGLCVLLVFGPDISAKLRHPTFDVVSYLSIMDFIQNLEIIAVLVWILSVFIKLSLYFFLSCYGTAQLFKMKDWRKMIWFCGIFFFILAQFFPDTSYTLGYMKTYWTQYALPINMVGIPILLWIVTKVRKKMKVSGTM</sequence>
<dbReference type="OrthoDB" id="2078716at2"/>
<keyword evidence="6 8" id="KW-1133">Transmembrane helix</keyword>